<organism evidence="3">
    <name type="scientific">Pandoravirus macleodensis</name>
    <dbReference type="NCBI Taxonomy" id="2107707"/>
    <lineage>
        <taxon>Viruses</taxon>
        <taxon>Pandoravirus</taxon>
    </lineage>
</organism>
<evidence type="ECO:0000259" key="2">
    <source>
        <dbReference type="Pfam" id="PF12104"/>
    </source>
</evidence>
<keyword evidence="1" id="KW-0812">Transmembrane</keyword>
<dbReference type="Pfam" id="PF12104">
    <property type="entry name" value="Tcell_CD4_C"/>
    <property type="match status" value="1"/>
</dbReference>
<dbReference type="Proteomes" id="UP000249758">
    <property type="component" value="Segment"/>
</dbReference>
<feature type="transmembrane region" description="Helical" evidence="1">
    <location>
        <begin position="21"/>
        <end position="41"/>
    </location>
</feature>
<keyword evidence="1" id="KW-1133">Transmembrane helix</keyword>
<proteinExistence type="predicted"/>
<dbReference type="GeneID" id="36841381"/>
<evidence type="ECO:0000256" key="1">
    <source>
        <dbReference type="SAM" id="Phobius"/>
    </source>
</evidence>
<reference evidence="3" key="1">
    <citation type="journal article" date="2018" name="Nat. Commun.">
        <title>Diversity and evolution of the emerging Pandoraviridae family.</title>
        <authorList>
            <person name="Legendre M."/>
            <person name="Fabre E."/>
            <person name="Poirot O."/>
            <person name="Jeudy S."/>
            <person name="Lartigue A."/>
            <person name="Alempic J.M."/>
            <person name="Beucher L."/>
            <person name="Philippe N."/>
            <person name="Bertaux L."/>
            <person name="Christo-Foroux E."/>
            <person name="Labadie K."/>
            <person name="Coute Y."/>
            <person name="Abergel C."/>
            <person name="Claverie J.M."/>
        </authorList>
    </citation>
    <scope>NUCLEOTIDE SEQUENCE [LARGE SCALE GENOMIC DNA]</scope>
    <source>
        <strain evidence="3">Macleodensis</strain>
    </source>
</reference>
<evidence type="ECO:0000313" key="3">
    <source>
        <dbReference type="EMBL" id="AVK76926.1"/>
    </source>
</evidence>
<dbReference type="RefSeq" id="YP_009480922.1">
    <property type="nucleotide sequence ID" value="NC_037665.1"/>
</dbReference>
<sequence>MRPRQASRRRREANWPTALGMSVAVAVVAVIIVGFVVSAWARRAQARRSAAVRQKYVERRSACPDVHFEAPLGRRFCDDAAACLPAFDHAHPTAAFGREPMWADALEWMADRVGGVARRRLYWTEARVMRADRLNTLDNDDGRCVLVIDLEAGRVTATTRRPVAAVGSPPPDRRLVVAVLDGQPRAMTRLGRVAVG</sequence>
<keyword evidence="1" id="KW-0472">Membrane</keyword>
<accession>A0A2U7UEQ6</accession>
<dbReference type="InterPro" id="IPR021963">
    <property type="entry name" value="Tcell_CD4_Cterm"/>
</dbReference>
<protein>
    <recommendedName>
        <fullName evidence="2">T cell CD4 receptor C-terminal region domain-containing protein</fullName>
    </recommendedName>
</protein>
<name>A0A2U7UEQ6_9VIRU</name>
<dbReference type="EMBL" id="MG011691">
    <property type="protein sequence ID" value="AVK76926.1"/>
    <property type="molecule type" value="Genomic_DNA"/>
</dbReference>
<feature type="domain" description="T cell CD4 receptor C-terminal region" evidence="2">
    <location>
        <begin position="19"/>
        <end position="60"/>
    </location>
</feature>
<dbReference type="KEGG" id="vg:36841381"/>
<gene>
    <name evidence="3" type="ORF">pmac_cds_238</name>
</gene>